<feature type="transmembrane region" description="Helical" evidence="7">
    <location>
        <begin position="349"/>
        <end position="369"/>
    </location>
</feature>
<accession>A0AAW6SU60</accession>
<feature type="transmembrane region" description="Helical" evidence="7">
    <location>
        <begin position="311"/>
        <end position="329"/>
    </location>
</feature>
<feature type="transmembrane region" description="Helical" evidence="7">
    <location>
        <begin position="12"/>
        <end position="36"/>
    </location>
</feature>
<feature type="transmembrane region" description="Helical" evidence="7">
    <location>
        <begin position="222"/>
        <end position="243"/>
    </location>
</feature>
<dbReference type="GO" id="GO:0022857">
    <property type="term" value="F:transmembrane transporter activity"/>
    <property type="evidence" value="ECO:0007669"/>
    <property type="project" value="InterPro"/>
</dbReference>
<dbReference type="AlphaFoldDB" id="A0AAW6SU60"/>
<keyword evidence="3" id="KW-1003">Cell membrane</keyword>
<evidence type="ECO:0000313" key="10">
    <source>
        <dbReference type="Proteomes" id="UP001159179"/>
    </source>
</evidence>
<evidence type="ECO:0000313" key="9">
    <source>
        <dbReference type="EMBL" id="MDH5162355.1"/>
    </source>
</evidence>
<dbReference type="SUPFAM" id="SSF103473">
    <property type="entry name" value="MFS general substrate transporter"/>
    <property type="match status" value="1"/>
</dbReference>
<dbReference type="PANTHER" id="PTHR23513">
    <property type="entry name" value="INTEGRAL MEMBRANE EFFLUX PROTEIN-RELATED"/>
    <property type="match status" value="1"/>
</dbReference>
<reference evidence="9" key="1">
    <citation type="submission" date="2023-03" db="EMBL/GenBank/DDBJ databases">
        <title>Bacterial isolates from washroom surfaces on a university campus.</title>
        <authorList>
            <person name="Holman D.B."/>
            <person name="Gzyl K.E."/>
            <person name="Taheri A.E."/>
        </authorList>
    </citation>
    <scope>NUCLEOTIDE SEQUENCE</scope>
    <source>
        <strain evidence="9">RD03</strain>
    </source>
</reference>
<feature type="transmembrane region" description="Helical" evidence="7">
    <location>
        <begin position="102"/>
        <end position="119"/>
    </location>
</feature>
<keyword evidence="5 7" id="KW-1133">Transmembrane helix</keyword>
<evidence type="ECO:0000256" key="1">
    <source>
        <dbReference type="ARBA" id="ARBA00004651"/>
    </source>
</evidence>
<evidence type="ECO:0000256" key="2">
    <source>
        <dbReference type="ARBA" id="ARBA00022448"/>
    </source>
</evidence>
<keyword evidence="4 7" id="KW-0812">Transmembrane</keyword>
<dbReference type="Gene3D" id="1.20.1250.20">
    <property type="entry name" value="MFS general substrate transporter like domains"/>
    <property type="match status" value="1"/>
</dbReference>
<dbReference type="InterPro" id="IPR020846">
    <property type="entry name" value="MFS_dom"/>
</dbReference>
<protein>
    <submittedName>
        <fullName evidence="9">MFS transporter</fullName>
    </submittedName>
</protein>
<evidence type="ECO:0000256" key="3">
    <source>
        <dbReference type="ARBA" id="ARBA00022475"/>
    </source>
</evidence>
<evidence type="ECO:0000259" key="8">
    <source>
        <dbReference type="PROSITE" id="PS50850"/>
    </source>
</evidence>
<dbReference type="InterPro" id="IPR036259">
    <property type="entry name" value="MFS_trans_sf"/>
</dbReference>
<dbReference type="Pfam" id="PF07690">
    <property type="entry name" value="MFS_1"/>
    <property type="match status" value="1"/>
</dbReference>
<dbReference type="CDD" id="cd06173">
    <property type="entry name" value="MFS_MefA_like"/>
    <property type="match status" value="1"/>
</dbReference>
<feature type="transmembrane region" description="Helical" evidence="7">
    <location>
        <begin position="263"/>
        <end position="280"/>
    </location>
</feature>
<evidence type="ECO:0000256" key="7">
    <source>
        <dbReference type="SAM" id="Phobius"/>
    </source>
</evidence>
<proteinExistence type="predicted"/>
<evidence type="ECO:0000256" key="5">
    <source>
        <dbReference type="ARBA" id="ARBA00022989"/>
    </source>
</evidence>
<feature type="transmembrane region" description="Helical" evidence="7">
    <location>
        <begin position="167"/>
        <end position="191"/>
    </location>
</feature>
<comment type="caution">
    <text evidence="9">The sequence shown here is derived from an EMBL/GenBank/DDBJ whole genome shotgun (WGS) entry which is preliminary data.</text>
</comment>
<dbReference type="Proteomes" id="UP001159179">
    <property type="component" value="Unassembled WGS sequence"/>
</dbReference>
<dbReference type="PANTHER" id="PTHR23513:SF11">
    <property type="entry name" value="STAPHYLOFERRIN A TRANSPORTER"/>
    <property type="match status" value="1"/>
</dbReference>
<dbReference type="PROSITE" id="PS50850">
    <property type="entry name" value="MFS"/>
    <property type="match status" value="1"/>
</dbReference>
<feature type="domain" description="Major facilitator superfamily (MFS) profile" evidence="8">
    <location>
        <begin position="9"/>
        <end position="403"/>
    </location>
</feature>
<keyword evidence="2" id="KW-0813">Transport</keyword>
<dbReference type="InterPro" id="IPR011701">
    <property type="entry name" value="MFS"/>
</dbReference>
<gene>
    <name evidence="9" type="ORF">P5X88_15575</name>
</gene>
<organism evidence="9 10">
    <name type="scientific">Heyndrickxia oleronia</name>
    <dbReference type="NCBI Taxonomy" id="38875"/>
    <lineage>
        <taxon>Bacteria</taxon>
        <taxon>Bacillati</taxon>
        <taxon>Bacillota</taxon>
        <taxon>Bacilli</taxon>
        <taxon>Bacillales</taxon>
        <taxon>Bacillaceae</taxon>
        <taxon>Heyndrickxia</taxon>
    </lineage>
</organism>
<dbReference type="GO" id="GO:0005886">
    <property type="term" value="C:plasma membrane"/>
    <property type="evidence" value="ECO:0007669"/>
    <property type="project" value="UniProtKB-SubCell"/>
</dbReference>
<feature type="transmembrane region" description="Helical" evidence="7">
    <location>
        <begin position="42"/>
        <end position="63"/>
    </location>
</feature>
<comment type="subcellular location">
    <subcellularLocation>
        <location evidence="1">Cell membrane</location>
        <topology evidence="1">Multi-pass membrane protein</topology>
    </subcellularLocation>
</comment>
<feature type="transmembrane region" description="Helical" evidence="7">
    <location>
        <begin position="75"/>
        <end position="96"/>
    </location>
</feature>
<evidence type="ECO:0000256" key="4">
    <source>
        <dbReference type="ARBA" id="ARBA00022692"/>
    </source>
</evidence>
<sequence length="404" mass="45137">MGEVIKNSNFRKLFLSNLFSGVGQGMTMIGISWYMVELTGTARLLGSTMIISAILTLLIGPFAGTMIDRFSRKAILQFEQLAGFTVLLIVSVWGWLGTYSEWIIVLIYLSSIFIFYMHESAQSAFVQEIFEPKLYGSINSFLEIENQTALVLSGALAGILLEKFGLHVVLILNALAYLLAFLNLLGINYVFTSKEKLKLDTRNSWLSMFYESWRFIKRRRGLMIFGVAALIPFIAVMLVNLLNPIFVSHSLKADVKIYSLGEVTYSIGALFSGICTTIITRKLSSSSYMVANYFMMIVALILTVTFPNAGIFLLCSALIGWSNVSTRLIRQNMYMELLPNHLIGRVLSFFKSIGTLLRLLLLALFTIIIDLNGVAVGYFILAGILSLATIGIFLSFRLLLKEKD</sequence>
<feature type="transmembrane region" description="Helical" evidence="7">
    <location>
        <begin position="375"/>
        <end position="400"/>
    </location>
</feature>
<dbReference type="RefSeq" id="WP_280617310.1">
    <property type="nucleotide sequence ID" value="NZ_JAROYP010000009.1"/>
</dbReference>
<dbReference type="EMBL" id="JAROYP010000009">
    <property type="protein sequence ID" value="MDH5162355.1"/>
    <property type="molecule type" value="Genomic_DNA"/>
</dbReference>
<name>A0AAW6SU60_9BACI</name>
<evidence type="ECO:0000256" key="6">
    <source>
        <dbReference type="ARBA" id="ARBA00023136"/>
    </source>
</evidence>
<keyword evidence="6 7" id="KW-0472">Membrane</keyword>